<keyword evidence="1" id="KW-0614">Plasmid</keyword>
<accession>H6N509</accession>
<protein>
    <recommendedName>
        <fullName evidence="3">DUF385 domain-containing protein</fullName>
    </recommendedName>
</protein>
<keyword evidence="2" id="KW-1185">Reference proteome</keyword>
<geneLocation type="plasmid" evidence="1 2">
    <name>p174</name>
</geneLocation>
<dbReference type="Pfam" id="PF04075">
    <property type="entry name" value="F420H2_quin_red"/>
    <property type="match status" value="1"/>
</dbReference>
<sequence>MKNPGYAFIDAVRAHRDQRLRAMYRGGRGNATARRFAQTWAWAFGKGLVPGKRWITLEVPGRITGRPTRFPLGTVTVDGDDYVAAMLGNNCNWVLNVRANHGDAVIERRRRRLVHLQEIPSRDRAPLLKAYVQQVPGARPHIPVRHDQPVHDFTPIAPHYPLFRITPRHTP</sequence>
<dbReference type="HOGENOM" id="CLU_119016_1_0_11"/>
<evidence type="ECO:0008006" key="3">
    <source>
        <dbReference type="Google" id="ProtNLM"/>
    </source>
</evidence>
<dbReference type="GeneID" id="90162027"/>
<reference evidence="1 2" key="1">
    <citation type="journal article" date="2012" name="Appl. Environ. Microbiol.">
        <title>Involvement of two latex-clearing proteins during rubber degradation and insights into the subsequent degradation pathway revealed by the genome sequence of Gordonia polyisoprenivorans strain VH2.</title>
        <authorList>
            <person name="Hiessl S."/>
            <person name="Schuldes J."/>
            <person name="Thurmer A."/>
            <person name="Halbsguth T."/>
            <person name="Broker D."/>
            <person name="Angelov A."/>
            <person name="Liebl W."/>
            <person name="Daniel R."/>
            <person name="Steinbuchel A."/>
        </authorList>
    </citation>
    <scope>NUCLEOTIDE SEQUENCE [LARGE SCALE GENOMIC DNA]</scope>
    <source>
        <strain evidence="2">DSM 44266 / VH2</strain>
        <plasmid evidence="1 2">p174</plasmid>
    </source>
</reference>
<gene>
    <name evidence="1" type="ordered locus">GPOL_174p00330</name>
</gene>
<proteinExistence type="predicted"/>
<dbReference type="Proteomes" id="UP000009154">
    <property type="component" value="Plasmid p174"/>
</dbReference>
<dbReference type="KEGG" id="gpo:GPOL_174p00330"/>
<evidence type="ECO:0000313" key="1">
    <source>
        <dbReference type="EMBL" id="AFA76054.1"/>
    </source>
</evidence>
<dbReference type="InterPro" id="IPR004378">
    <property type="entry name" value="F420H2_quin_Rdtase"/>
</dbReference>
<dbReference type="eggNOG" id="ENOG50332R2">
    <property type="taxonomic scope" value="Bacteria"/>
</dbReference>
<dbReference type="RefSeq" id="WP_014362147.1">
    <property type="nucleotide sequence ID" value="NC_016907.1"/>
</dbReference>
<dbReference type="Gene3D" id="2.30.110.10">
    <property type="entry name" value="Electron Transport, Fmn-binding Protein, Chain A"/>
    <property type="match status" value="1"/>
</dbReference>
<evidence type="ECO:0000313" key="2">
    <source>
        <dbReference type="Proteomes" id="UP000009154"/>
    </source>
</evidence>
<name>H6N509_GORPV</name>
<dbReference type="InterPro" id="IPR012349">
    <property type="entry name" value="Split_barrel_FMN-bd"/>
</dbReference>
<dbReference type="AlphaFoldDB" id="H6N509"/>
<organism evidence="1 2">
    <name type="scientific">Gordonia polyisoprenivorans (strain DSM 44266 / VH2)</name>
    <dbReference type="NCBI Taxonomy" id="1112204"/>
    <lineage>
        <taxon>Bacteria</taxon>
        <taxon>Bacillati</taxon>
        <taxon>Actinomycetota</taxon>
        <taxon>Actinomycetes</taxon>
        <taxon>Mycobacteriales</taxon>
        <taxon>Gordoniaceae</taxon>
        <taxon>Gordonia</taxon>
    </lineage>
</organism>
<dbReference type="EMBL" id="CP003120">
    <property type="protein sequence ID" value="AFA76054.1"/>
    <property type="molecule type" value="Genomic_DNA"/>
</dbReference>
<dbReference type="GO" id="GO:0016491">
    <property type="term" value="F:oxidoreductase activity"/>
    <property type="evidence" value="ECO:0007669"/>
    <property type="project" value="InterPro"/>
</dbReference>